<reference evidence="3" key="1">
    <citation type="submission" date="2021-01" db="EMBL/GenBank/DDBJ databases">
        <title>Intestinitalea alba gen. nov., sp. nov., a novel genus of the family Enterobacteriaceae, isolated from the gut of the plastic-eating mealworm Tenebrio molitor L.</title>
        <authorList>
            <person name="Yang Y."/>
        </authorList>
    </citation>
    <scope>NUCLEOTIDE SEQUENCE</scope>
    <source>
        <strain evidence="3">BIT-L3</strain>
    </source>
</reference>
<evidence type="ECO:0000259" key="2">
    <source>
        <dbReference type="Pfam" id="PF01337"/>
    </source>
</evidence>
<name>A0A8K0V7A3_9ENTR</name>
<evidence type="ECO:0000313" key="4">
    <source>
        <dbReference type="Proteomes" id="UP000659047"/>
    </source>
</evidence>
<dbReference type="Gene3D" id="3.30.370.10">
    <property type="entry name" value="Barstar-like"/>
    <property type="match status" value="1"/>
</dbReference>
<dbReference type="EMBL" id="JAEPBH010000136">
    <property type="protein sequence ID" value="MBK4717171.1"/>
    <property type="molecule type" value="Genomic_DNA"/>
</dbReference>
<proteinExistence type="inferred from homology"/>
<comment type="similarity">
    <text evidence="1">Belongs to the barstar family.</text>
</comment>
<dbReference type="AlphaFoldDB" id="A0A8K0V7A3"/>
<dbReference type="InterPro" id="IPR000468">
    <property type="entry name" value="Barstar"/>
</dbReference>
<dbReference type="SUPFAM" id="SSF52038">
    <property type="entry name" value="Barstar-related"/>
    <property type="match status" value="1"/>
</dbReference>
<comment type="caution">
    <text evidence="3">The sequence shown here is derived from an EMBL/GenBank/DDBJ whole genome shotgun (WGS) entry which is preliminary data.</text>
</comment>
<gene>
    <name evidence="3" type="ORF">JJB97_18065</name>
</gene>
<evidence type="ECO:0000313" key="3">
    <source>
        <dbReference type="EMBL" id="MBK4717171.1"/>
    </source>
</evidence>
<accession>A0A8K0V7A3</accession>
<sequence length="98" mass="11822">MNKNDIVIDGLDIHTESDVHRILAELLDFGPYYGRNLDALWDRLSTDIERPVKITWLHSDLSKQRLGERFDKIIKIFERTKQQDIKFSWDERFDYVLR</sequence>
<protein>
    <submittedName>
        <fullName evidence="3">Barstar family protein</fullName>
    </submittedName>
</protein>
<dbReference type="RefSeq" id="WP_238715463.1">
    <property type="nucleotide sequence ID" value="NZ_JAEPBH010000136.1"/>
</dbReference>
<evidence type="ECO:0000256" key="1">
    <source>
        <dbReference type="ARBA" id="ARBA00006845"/>
    </source>
</evidence>
<dbReference type="Proteomes" id="UP000659047">
    <property type="component" value="Unassembled WGS sequence"/>
</dbReference>
<dbReference type="InterPro" id="IPR035905">
    <property type="entry name" value="Barstar-like_sf"/>
</dbReference>
<dbReference type="Pfam" id="PF01337">
    <property type="entry name" value="Barstar"/>
    <property type="match status" value="1"/>
</dbReference>
<organism evidence="3 4">
    <name type="scientific">Tenebrionibacter intestinalis</name>
    <dbReference type="NCBI Taxonomy" id="2799638"/>
    <lineage>
        <taxon>Bacteria</taxon>
        <taxon>Pseudomonadati</taxon>
        <taxon>Pseudomonadota</taxon>
        <taxon>Gammaproteobacteria</taxon>
        <taxon>Enterobacterales</taxon>
        <taxon>Enterobacteriaceae</taxon>
        <taxon>Tenebrionibacter/Tenebrionicola group</taxon>
        <taxon>Tenebrionibacter</taxon>
    </lineage>
</organism>
<keyword evidence="4" id="KW-1185">Reference proteome</keyword>
<feature type="domain" description="Barstar (barnase inhibitor)" evidence="2">
    <location>
        <begin position="6"/>
        <end position="83"/>
    </location>
</feature>